<feature type="binding site" evidence="4">
    <location>
        <position position="8"/>
    </location>
    <ligand>
        <name>phosphate</name>
        <dbReference type="ChEBI" id="CHEBI:43474"/>
    </ligand>
</feature>
<dbReference type="GO" id="GO:0019509">
    <property type="term" value="P:L-methionine salvage from methylthioadenosine"/>
    <property type="evidence" value="ECO:0007669"/>
    <property type="project" value="TreeGrafter"/>
</dbReference>
<evidence type="ECO:0000313" key="6">
    <source>
        <dbReference type="EMBL" id="AZT90785.1"/>
    </source>
</evidence>
<dbReference type="GO" id="GO:0017061">
    <property type="term" value="F:S-methyl-5-thioadenosine phosphorylase activity"/>
    <property type="evidence" value="ECO:0007669"/>
    <property type="project" value="InterPro"/>
</dbReference>
<keyword evidence="1 4" id="KW-0328">Glycosyltransferase</keyword>
<gene>
    <name evidence="6" type="primary">mtnP</name>
    <name evidence="6" type="ORF">ELD05_09110</name>
</gene>
<dbReference type="InterPro" id="IPR035994">
    <property type="entry name" value="Nucleoside_phosphorylase_sf"/>
</dbReference>
<dbReference type="PANTHER" id="PTHR42679">
    <property type="entry name" value="S-METHYL-5'-THIOADENOSINE PHOSPHORYLASE"/>
    <property type="match status" value="1"/>
</dbReference>
<feature type="binding site" evidence="4">
    <location>
        <begin position="81"/>
        <end position="82"/>
    </location>
    <ligand>
        <name>phosphate</name>
        <dbReference type="ChEBI" id="CHEBI:43474"/>
    </ligand>
</feature>
<dbReference type="PROSITE" id="PS01240">
    <property type="entry name" value="PNP_MTAP_2"/>
    <property type="match status" value="1"/>
</dbReference>
<proteinExistence type="inferred from homology"/>
<dbReference type="Gene3D" id="3.40.50.1580">
    <property type="entry name" value="Nucleoside phosphorylase domain"/>
    <property type="match status" value="1"/>
</dbReference>
<dbReference type="FunFam" id="3.40.50.1580:FF:000012">
    <property type="entry name" value="Probable 6-oxopurine nucleoside phosphorylase"/>
    <property type="match status" value="1"/>
</dbReference>
<feature type="binding site" evidence="4">
    <location>
        <position position="180"/>
    </location>
    <ligand>
        <name>phosphate</name>
        <dbReference type="ChEBI" id="CHEBI:43474"/>
    </ligand>
</feature>
<dbReference type="InterPro" id="IPR000845">
    <property type="entry name" value="Nucleoside_phosphorylase_d"/>
</dbReference>
<protein>
    <recommendedName>
        <fullName evidence="4">Purine nucleoside phosphorylase</fullName>
        <shortName evidence="4">PNP</shortName>
        <ecNumber evidence="4">2.4.2.1</ecNumber>
    </recommendedName>
</protein>
<dbReference type="Pfam" id="PF01048">
    <property type="entry name" value="PNP_UDP_1"/>
    <property type="match status" value="1"/>
</dbReference>
<feature type="domain" description="Nucleoside phosphorylase" evidence="5">
    <location>
        <begin position="2"/>
        <end position="242"/>
    </location>
</feature>
<comment type="pathway">
    <text evidence="4">Purine metabolism; purine nucleoside salvage.</text>
</comment>
<evidence type="ECO:0000256" key="1">
    <source>
        <dbReference type="ARBA" id="ARBA00022676"/>
    </source>
</evidence>
<feature type="binding site" evidence="4">
    <location>
        <position position="179"/>
    </location>
    <ligand>
        <name>substrate</name>
    </ligand>
</feature>
<dbReference type="Proteomes" id="UP000282930">
    <property type="component" value="Chromosome"/>
</dbReference>
<evidence type="ECO:0000259" key="5">
    <source>
        <dbReference type="Pfam" id="PF01048"/>
    </source>
</evidence>
<evidence type="ECO:0000256" key="4">
    <source>
        <dbReference type="HAMAP-Rule" id="MF_01963"/>
    </source>
</evidence>
<dbReference type="NCBIfam" id="TIGR01694">
    <property type="entry name" value="MTAP"/>
    <property type="match status" value="1"/>
</dbReference>
<organism evidence="6 7">
    <name type="scientific">Caldicellulosiruptor changbaiensis</name>
    <dbReference type="NCBI Taxonomy" id="1222016"/>
    <lineage>
        <taxon>Bacteria</taxon>
        <taxon>Bacillati</taxon>
        <taxon>Bacillota</taxon>
        <taxon>Bacillota incertae sedis</taxon>
        <taxon>Caldicellulosiruptorales</taxon>
        <taxon>Caldicellulosiruptoraceae</taxon>
        <taxon>Caldicellulosiruptor</taxon>
    </lineage>
</organism>
<comment type="subunit">
    <text evidence="4">Homohexamer. Dimer of a homotrimer.</text>
</comment>
<dbReference type="EC" id="2.4.2.1" evidence="4"/>
<keyword evidence="3 4" id="KW-0660">Purine salvage</keyword>
<dbReference type="InterPro" id="IPR010044">
    <property type="entry name" value="MTAP"/>
</dbReference>
<name>A0A3T0D6R8_9FIRM</name>
<comment type="catalytic activity">
    <reaction evidence="4">
        <text>a purine D-ribonucleoside + phosphate = a purine nucleobase + alpha-D-ribose 1-phosphate</text>
        <dbReference type="Rhea" id="RHEA:19805"/>
        <dbReference type="ChEBI" id="CHEBI:26386"/>
        <dbReference type="ChEBI" id="CHEBI:43474"/>
        <dbReference type="ChEBI" id="CHEBI:57720"/>
        <dbReference type="ChEBI" id="CHEBI:142355"/>
        <dbReference type="EC" id="2.4.2.1"/>
    </reaction>
</comment>
<sequence>MIGIIGGSGFYSFLENVKEIEIETPYGKPSDKIAISKVEGKEVAFIPRHGKTHIYPPHKVPYKANIYALKELGVDKIISTTACGSLKKEIMPGDFVIVDQFVDRTWGREDTFSDIGDVKHTSMAQPYDEQMREIAINVLEELGYRFHKKGTCVVIQGPRFSTLAESRWYSKMGFDVIGMTQYPEVALANELGIKYLNITLVTDYDAGLEDDPNIKPVSHEEVLRVFSANIEKLKTVIIEIIKRL</sequence>
<comment type="miscellaneous">
    <text evidence="4">Although this enzyme belongs to the family of MTA phosphorylases based on sequence homology, it lacks several conserved amino acids in the substrate binding pocket that confer specificity towards MTA.</text>
</comment>
<dbReference type="HAMAP" id="MF_01963">
    <property type="entry name" value="MTAP"/>
    <property type="match status" value="1"/>
</dbReference>
<dbReference type="SUPFAM" id="SSF53167">
    <property type="entry name" value="Purine and uridine phosphorylases"/>
    <property type="match status" value="1"/>
</dbReference>
<dbReference type="EMBL" id="CP034791">
    <property type="protein sequence ID" value="AZT90785.1"/>
    <property type="molecule type" value="Genomic_DNA"/>
</dbReference>
<dbReference type="CDD" id="cd09010">
    <property type="entry name" value="MTAP_SsMTAPII_like_MTIP"/>
    <property type="match status" value="1"/>
</dbReference>
<evidence type="ECO:0000256" key="3">
    <source>
        <dbReference type="ARBA" id="ARBA00022726"/>
    </source>
</evidence>
<dbReference type="GO" id="GO:0006166">
    <property type="term" value="P:purine ribonucleoside salvage"/>
    <property type="evidence" value="ECO:0007669"/>
    <property type="project" value="UniProtKB-UniRule"/>
</dbReference>
<dbReference type="AlphaFoldDB" id="A0A3T0D6R8"/>
<keyword evidence="7" id="KW-1185">Reference proteome</keyword>
<dbReference type="UniPathway" id="UPA00606"/>
<dbReference type="PANTHER" id="PTHR42679:SF2">
    <property type="entry name" value="S-METHYL-5'-THIOADENOSINE PHOSPHORYLASE"/>
    <property type="match status" value="1"/>
</dbReference>
<comment type="function">
    <text evidence="4">Purine nucleoside phosphorylase involved in purine salvage.</text>
</comment>
<feature type="site" description="Important for substrate specificity" evidence="4">
    <location>
        <position position="161"/>
    </location>
</feature>
<dbReference type="RefSeq" id="WP_127352173.1">
    <property type="nucleotide sequence ID" value="NZ_CP034791.1"/>
</dbReference>
<evidence type="ECO:0000256" key="2">
    <source>
        <dbReference type="ARBA" id="ARBA00022679"/>
    </source>
</evidence>
<comment type="similarity">
    <text evidence="4">Belongs to the PNP/MTAP phosphorylase family. MTAP subfamily.</text>
</comment>
<feature type="binding site" evidence="4">
    <location>
        <begin position="203"/>
        <end position="205"/>
    </location>
    <ligand>
        <name>substrate</name>
    </ligand>
</feature>
<feature type="site" description="Important for substrate specificity" evidence="4">
    <location>
        <position position="219"/>
    </location>
</feature>
<reference evidence="6 7" key="1">
    <citation type="submission" date="2018-12" db="EMBL/GenBank/DDBJ databases">
        <title>Genome sequence from the cellulolytic species, Caldicellulosiruptor changbaiensis.</title>
        <authorList>
            <person name="Blumer-Schuette S.E."/>
            <person name="Mendoza C."/>
        </authorList>
    </citation>
    <scope>NUCLEOTIDE SEQUENCE [LARGE SCALE GENOMIC DNA]</scope>
    <source>
        <strain evidence="6 7">CBS-Z</strain>
    </source>
</reference>
<dbReference type="GO" id="GO:0005829">
    <property type="term" value="C:cytosol"/>
    <property type="evidence" value="ECO:0007669"/>
    <property type="project" value="TreeGrafter"/>
</dbReference>
<evidence type="ECO:0000313" key="7">
    <source>
        <dbReference type="Proteomes" id="UP000282930"/>
    </source>
</evidence>
<dbReference type="InterPro" id="IPR018099">
    <property type="entry name" value="Purine_phosphorylase-2_CS"/>
</dbReference>
<keyword evidence="2 4" id="KW-0808">Transferase</keyword>
<feature type="binding site" evidence="4">
    <location>
        <begin position="48"/>
        <end position="49"/>
    </location>
    <ligand>
        <name>phosphate</name>
        <dbReference type="ChEBI" id="CHEBI:43474"/>
    </ligand>
</feature>
<dbReference type="KEGG" id="ccha:ELD05_09110"/>
<accession>A0A3T0D6R8</accession>